<sequence length="85" mass="9981">MKHNWYKVVKVSNEFVVKFGPTIEGLNMLFVQNLRKIRVPRVYAVYNDPKTSMKSYCHGIHRRLHPGCPMGIFVSMPEIRDFDDP</sequence>
<protein>
    <submittedName>
        <fullName evidence="1">Uncharacterized protein</fullName>
    </submittedName>
</protein>
<name>A0A1D2JE63_PARBR</name>
<reference evidence="1 2" key="1">
    <citation type="submission" date="2016-06" db="EMBL/GenBank/DDBJ databases">
        <authorList>
            <person name="Kjaerup R.B."/>
            <person name="Dalgaard T.S."/>
            <person name="Juul-Madsen H.R."/>
        </authorList>
    </citation>
    <scope>NUCLEOTIDE SEQUENCE [LARGE SCALE GENOMIC DNA]</scope>
    <source>
        <strain evidence="1 2">Pb300</strain>
    </source>
</reference>
<dbReference type="VEuPathDB" id="FungiDB:PABG_04553"/>
<evidence type="ECO:0000313" key="1">
    <source>
        <dbReference type="EMBL" id="ODH27821.1"/>
    </source>
</evidence>
<evidence type="ECO:0000313" key="2">
    <source>
        <dbReference type="Proteomes" id="UP000242814"/>
    </source>
</evidence>
<dbReference type="EMBL" id="LZYO01000155">
    <property type="protein sequence ID" value="ODH27821.1"/>
    <property type="molecule type" value="Genomic_DNA"/>
</dbReference>
<dbReference type="VEuPathDB" id="FungiDB:PADG_04951"/>
<organism evidence="1 2">
    <name type="scientific">Paracoccidioides brasiliensis</name>
    <dbReference type="NCBI Taxonomy" id="121759"/>
    <lineage>
        <taxon>Eukaryota</taxon>
        <taxon>Fungi</taxon>
        <taxon>Dikarya</taxon>
        <taxon>Ascomycota</taxon>
        <taxon>Pezizomycotina</taxon>
        <taxon>Eurotiomycetes</taxon>
        <taxon>Eurotiomycetidae</taxon>
        <taxon>Onygenales</taxon>
        <taxon>Ajellomycetaceae</taxon>
        <taxon>Paracoccidioides</taxon>
    </lineage>
</organism>
<accession>A0A1D2JE63</accession>
<gene>
    <name evidence="1" type="ORF">ACO22_04099</name>
</gene>
<dbReference type="AlphaFoldDB" id="A0A1D2JE63"/>
<comment type="caution">
    <text evidence="1">The sequence shown here is derived from an EMBL/GenBank/DDBJ whole genome shotgun (WGS) entry which is preliminary data.</text>
</comment>
<proteinExistence type="predicted"/>
<dbReference type="Proteomes" id="UP000242814">
    <property type="component" value="Unassembled WGS sequence"/>
</dbReference>